<dbReference type="RefSeq" id="XP_014178284.1">
    <property type="nucleotide sequence ID" value="XM_014322809.1"/>
</dbReference>
<dbReference type="AlphaFoldDB" id="J6EVK7"/>
<feature type="compositionally biased region" description="Polar residues" evidence="5">
    <location>
        <begin position="234"/>
        <end position="245"/>
    </location>
</feature>
<dbReference type="GeneID" id="25987956"/>
<gene>
    <name evidence="7" type="ORF">A1Q1_04443</name>
</gene>
<keyword evidence="2 4" id="KW-0863">Zinc-finger</keyword>
<dbReference type="OrthoDB" id="411372at2759"/>
<sequence>MSAPGPSPIPKPIPGAQARTAANIAGSPAGRGAASPAGASYRRPSTNGYSVGADDNNWRSRDNKEGTSVPKGRGPERTVGGFEKHEVRAAGGGTSALSTSKGKGEVKSLSHVPCRFFKAGACTAGSSCPFSHEVGGKKEVCQWFLKGECKFGHKCALAHIRPGEPMSMDRRNKKEQQREAREKADRDRGEGGTSYKEARSLGDDLGTSPVTSTSARSAAVPTSNSNPVPIRSAISASLQSGSAQSPGRLASSPLREPYGPPAAVVAGSPSAGFNQARSISGVAGFASSPSRPSPLSTSFNARGTTFVAGSLKASAAIAHSPLRPPPPSGAFSSSFSYSNLGGDKPGTPLSASFAGGRSIWTRSETPDEPLSPRRRPVLPPTTTVVDDEGVFEADDDHGEDLLPSSLSDLLTPTERARRMSRHDSRDGAIVGSPSRAPFANPHQYVGAERLAQSAGAAIHSGGFLQALWSQDGKDARTTGGEAKPSTSSGSSSQNEAAGQQGSQRASLLSQQRSPDKRSSANISPAVDAPYLVLDLVTDPNSPSARALQEHAPGQSLPGGLAAALSRMHMQPRATSGLATPGSKADSSATTPPGYNAQLSGGRRDDADDEGLFHMDG</sequence>
<evidence type="ECO:0000313" key="7">
    <source>
        <dbReference type="EMBL" id="EJT46842.1"/>
    </source>
</evidence>
<evidence type="ECO:0000256" key="5">
    <source>
        <dbReference type="SAM" id="MobiDB-lite"/>
    </source>
</evidence>
<dbReference type="GO" id="GO:0008270">
    <property type="term" value="F:zinc ion binding"/>
    <property type="evidence" value="ECO:0007669"/>
    <property type="project" value="UniProtKB-KW"/>
</dbReference>
<dbReference type="PANTHER" id="PTHR11224:SF10">
    <property type="entry name" value="IP09428P-RELATED"/>
    <property type="match status" value="1"/>
</dbReference>
<keyword evidence="1 4" id="KW-0479">Metal-binding</keyword>
<feature type="compositionally biased region" description="Basic and acidic residues" evidence="5">
    <location>
        <begin position="167"/>
        <end position="202"/>
    </location>
</feature>
<dbReference type="PROSITE" id="PS50103">
    <property type="entry name" value="ZF_C3H1"/>
    <property type="match status" value="2"/>
</dbReference>
<dbReference type="VEuPathDB" id="FungiDB:A1Q1_04443"/>
<evidence type="ECO:0000259" key="6">
    <source>
        <dbReference type="PROSITE" id="PS50103"/>
    </source>
</evidence>
<dbReference type="EMBL" id="ALBS01000275">
    <property type="protein sequence ID" value="EJT46842.1"/>
    <property type="molecule type" value="Genomic_DNA"/>
</dbReference>
<feature type="compositionally biased region" description="Polar residues" evidence="5">
    <location>
        <begin position="584"/>
        <end position="598"/>
    </location>
</feature>
<feature type="compositionally biased region" description="Low complexity" evidence="5">
    <location>
        <begin position="401"/>
        <end position="413"/>
    </location>
</feature>
<evidence type="ECO:0000256" key="2">
    <source>
        <dbReference type="ARBA" id="ARBA00022771"/>
    </source>
</evidence>
<dbReference type="PANTHER" id="PTHR11224">
    <property type="entry name" value="MAKORIN-RELATED"/>
    <property type="match status" value="1"/>
</dbReference>
<dbReference type="Proteomes" id="UP000002748">
    <property type="component" value="Unassembled WGS sequence"/>
</dbReference>
<organism evidence="7 8">
    <name type="scientific">Trichosporon asahii var. asahii (strain ATCC 90039 / CBS 2479 / JCM 2466 / KCTC 7840 / NBRC 103889/ NCYC 2677 / UAMH 7654)</name>
    <name type="common">Yeast</name>
    <dbReference type="NCBI Taxonomy" id="1186058"/>
    <lineage>
        <taxon>Eukaryota</taxon>
        <taxon>Fungi</taxon>
        <taxon>Dikarya</taxon>
        <taxon>Basidiomycota</taxon>
        <taxon>Agaricomycotina</taxon>
        <taxon>Tremellomycetes</taxon>
        <taxon>Trichosporonales</taxon>
        <taxon>Trichosporonaceae</taxon>
        <taxon>Trichosporon</taxon>
    </lineage>
</organism>
<feature type="compositionally biased region" description="Low complexity" evidence="5">
    <location>
        <begin position="261"/>
        <end position="272"/>
    </location>
</feature>
<name>J6EVK7_TRIAS</name>
<evidence type="ECO:0000256" key="1">
    <source>
        <dbReference type="ARBA" id="ARBA00022723"/>
    </source>
</evidence>
<dbReference type="Pfam" id="PF14608">
    <property type="entry name" value="zf-CCCH_2"/>
    <property type="match status" value="1"/>
</dbReference>
<dbReference type="SUPFAM" id="SSF90229">
    <property type="entry name" value="CCCH zinc finger"/>
    <property type="match status" value="1"/>
</dbReference>
<dbReference type="HOGENOM" id="CLU_408261_0_0_1"/>
<feature type="compositionally biased region" description="Pro residues" evidence="5">
    <location>
        <begin position="1"/>
        <end position="13"/>
    </location>
</feature>
<feature type="domain" description="C3H1-type" evidence="6">
    <location>
        <begin position="136"/>
        <end position="162"/>
    </location>
</feature>
<feature type="compositionally biased region" description="Acidic residues" evidence="5">
    <location>
        <begin position="385"/>
        <end position="398"/>
    </location>
</feature>
<accession>J6EVK7</accession>
<feature type="region of interest" description="Disordered" evidence="5">
    <location>
        <begin position="164"/>
        <end position="273"/>
    </location>
</feature>
<comment type="caution">
    <text evidence="7">The sequence shown here is derived from an EMBL/GenBank/DDBJ whole genome shotgun (WGS) entry which is preliminary data.</text>
</comment>
<dbReference type="GO" id="GO:0061630">
    <property type="term" value="F:ubiquitin protein ligase activity"/>
    <property type="evidence" value="ECO:0007669"/>
    <property type="project" value="InterPro"/>
</dbReference>
<feature type="compositionally biased region" description="Low complexity" evidence="5">
    <location>
        <begin position="329"/>
        <end position="338"/>
    </location>
</feature>
<dbReference type="Pfam" id="PF00642">
    <property type="entry name" value="zf-CCCH"/>
    <property type="match status" value="1"/>
</dbReference>
<feature type="compositionally biased region" description="Basic and acidic residues" evidence="5">
    <location>
        <begin position="601"/>
        <end position="616"/>
    </location>
</feature>
<feature type="domain" description="C3H1-type" evidence="6">
    <location>
        <begin position="108"/>
        <end position="135"/>
    </location>
</feature>
<dbReference type="KEGG" id="tasa:A1Q1_04443"/>
<reference evidence="7 8" key="1">
    <citation type="journal article" date="2012" name="Eukaryot. Cell">
        <title>Draft genome sequence of CBS 2479, the standard type strain of Trichosporon asahii.</title>
        <authorList>
            <person name="Yang R.Y."/>
            <person name="Li H.T."/>
            <person name="Zhu H."/>
            <person name="Zhou G.P."/>
            <person name="Wang M."/>
            <person name="Wang L."/>
        </authorList>
    </citation>
    <scope>NUCLEOTIDE SEQUENCE [LARGE SCALE GENOMIC DNA]</scope>
    <source>
        <strain evidence="8">ATCC 90039 / CBS 2479 / JCM 2466 / KCTC 7840 / NCYC 2677 / UAMH 7654</strain>
    </source>
</reference>
<feature type="compositionally biased region" description="Low complexity" evidence="5">
    <location>
        <begin position="25"/>
        <end position="45"/>
    </location>
</feature>
<protein>
    <recommendedName>
        <fullName evidence="6">C3H1-type domain-containing protein</fullName>
    </recommendedName>
</protein>
<evidence type="ECO:0000313" key="8">
    <source>
        <dbReference type="Proteomes" id="UP000002748"/>
    </source>
</evidence>
<feature type="region of interest" description="Disordered" evidence="5">
    <location>
        <begin position="318"/>
        <end position="443"/>
    </location>
</feature>
<feature type="compositionally biased region" description="Polar residues" evidence="5">
    <location>
        <begin position="484"/>
        <end position="497"/>
    </location>
</feature>
<feature type="compositionally biased region" description="Polar residues" evidence="5">
    <location>
        <begin position="208"/>
        <end position="227"/>
    </location>
</feature>
<keyword evidence="3 4" id="KW-0862">Zinc</keyword>
<dbReference type="GO" id="GO:0000209">
    <property type="term" value="P:protein polyubiquitination"/>
    <property type="evidence" value="ECO:0007669"/>
    <property type="project" value="InterPro"/>
</dbReference>
<feature type="compositionally biased region" description="Low complexity" evidence="5">
    <location>
        <begin position="498"/>
        <end position="512"/>
    </location>
</feature>
<feature type="compositionally biased region" description="Basic and acidic residues" evidence="5">
    <location>
        <begin position="414"/>
        <end position="426"/>
    </location>
</feature>
<evidence type="ECO:0000256" key="4">
    <source>
        <dbReference type="PROSITE-ProRule" id="PRU00723"/>
    </source>
</evidence>
<evidence type="ECO:0000256" key="3">
    <source>
        <dbReference type="ARBA" id="ARBA00022833"/>
    </source>
</evidence>
<feature type="zinc finger region" description="C3H1-type" evidence="4">
    <location>
        <begin position="108"/>
        <end position="135"/>
    </location>
</feature>
<proteinExistence type="predicted"/>
<dbReference type="SMART" id="SM00356">
    <property type="entry name" value="ZnF_C3H1"/>
    <property type="match status" value="2"/>
</dbReference>
<dbReference type="InterPro" id="IPR000571">
    <property type="entry name" value="Znf_CCCH"/>
</dbReference>
<feature type="region of interest" description="Disordered" evidence="5">
    <location>
        <begin position="536"/>
        <end position="616"/>
    </location>
</feature>
<feature type="region of interest" description="Disordered" evidence="5">
    <location>
        <begin position="1"/>
        <end position="104"/>
    </location>
</feature>
<dbReference type="InterPro" id="IPR036855">
    <property type="entry name" value="Znf_CCCH_sf"/>
</dbReference>
<feature type="compositionally biased region" description="Basic and acidic residues" evidence="5">
    <location>
        <begin position="56"/>
        <end position="65"/>
    </location>
</feature>
<feature type="region of interest" description="Disordered" evidence="5">
    <location>
        <begin position="469"/>
        <end position="524"/>
    </location>
</feature>
<dbReference type="InterPro" id="IPR045072">
    <property type="entry name" value="MKRN-like"/>
</dbReference>
<dbReference type="Gene3D" id="4.10.1000.10">
    <property type="entry name" value="Zinc finger, CCCH-type"/>
    <property type="match status" value="1"/>
</dbReference>
<feature type="zinc finger region" description="C3H1-type" evidence="4">
    <location>
        <begin position="136"/>
        <end position="162"/>
    </location>
</feature>